<dbReference type="EMBL" id="BAHD01000002">
    <property type="protein sequence ID" value="GAB94073.1"/>
    <property type="molecule type" value="Genomic_DNA"/>
</dbReference>
<dbReference type="Gene3D" id="3.30.420.150">
    <property type="entry name" value="Exopolyphosphatase. Domain 2"/>
    <property type="match status" value="1"/>
</dbReference>
<dbReference type="InterPro" id="IPR003695">
    <property type="entry name" value="Ppx_GppA_N"/>
</dbReference>
<dbReference type="PANTHER" id="PTHR30005:SF13">
    <property type="entry name" value="EXOPOLYPHOSPHATASE 2"/>
    <property type="match status" value="1"/>
</dbReference>
<proteinExistence type="predicted"/>
<dbReference type="Pfam" id="PF02541">
    <property type="entry name" value="Ppx-GppA"/>
    <property type="match status" value="1"/>
</dbReference>
<dbReference type="eggNOG" id="COG0248">
    <property type="taxonomic scope" value="Bacteria"/>
</dbReference>
<dbReference type="SUPFAM" id="SSF53067">
    <property type="entry name" value="Actin-like ATPase domain"/>
    <property type="match status" value="2"/>
</dbReference>
<dbReference type="AlphaFoldDB" id="K6VCX9"/>
<dbReference type="Proteomes" id="UP000008366">
    <property type="component" value="Unassembled WGS sequence"/>
</dbReference>
<evidence type="ECO:0000313" key="2">
    <source>
        <dbReference type="EMBL" id="GAB94073.1"/>
    </source>
</evidence>
<dbReference type="InterPro" id="IPR043129">
    <property type="entry name" value="ATPase_NBD"/>
</dbReference>
<organism evidence="2 3">
    <name type="scientific">Kineosphaera limosa NBRC 100340</name>
    <dbReference type="NCBI Taxonomy" id="1184609"/>
    <lineage>
        <taxon>Bacteria</taxon>
        <taxon>Bacillati</taxon>
        <taxon>Actinomycetota</taxon>
        <taxon>Actinomycetes</taxon>
        <taxon>Micrococcales</taxon>
        <taxon>Dermatophilaceae</taxon>
        <taxon>Kineosphaera</taxon>
    </lineage>
</organism>
<sequence length="328" mass="34181">MRVAAVDCGTNSIRLLVADVPAADAAATADPAPLAEVVRRMEIVRLGQGIDATGAITPEAMERTLARSREYAHQCAELEVDRVRFVATSASRDARNADEFVAGVRAAFASWDIAPEVITGAEEALLSFTGSTGELAGAAGVPGPYLVVDLGGGSTEFVRGDLRGGQADVGAAISTNIGCVRFHERFAFADPPTREQIERATTAADVVITQAQQAVGFTGINALVGLAGTVTTIAAHALRLPTYDRDVIHGSRLPVESILEACDDIVRATVAQRSSLGFMHPGRADVIGAGALIWGRIVARVADESGITEVVTSEHDILDGIALSLSRA</sequence>
<evidence type="ECO:0000313" key="3">
    <source>
        <dbReference type="Proteomes" id="UP000008366"/>
    </source>
</evidence>
<dbReference type="OrthoDB" id="9793035at2"/>
<comment type="caution">
    <text evidence="2">The sequence shown here is derived from an EMBL/GenBank/DDBJ whole genome shotgun (WGS) entry which is preliminary data.</text>
</comment>
<dbReference type="Gene3D" id="3.30.420.40">
    <property type="match status" value="1"/>
</dbReference>
<dbReference type="InterPro" id="IPR050273">
    <property type="entry name" value="GppA/Ppx_hydrolase"/>
</dbReference>
<evidence type="ECO:0000259" key="1">
    <source>
        <dbReference type="Pfam" id="PF02541"/>
    </source>
</evidence>
<dbReference type="PANTHER" id="PTHR30005">
    <property type="entry name" value="EXOPOLYPHOSPHATASE"/>
    <property type="match status" value="1"/>
</dbReference>
<reference evidence="2 3" key="1">
    <citation type="submission" date="2012-08" db="EMBL/GenBank/DDBJ databases">
        <title>Whole genome shotgun sequence of Kineosphaera limosa NBRC 100340.</title>
        <authorList>
            <person name="Yoshida I."/>
            <person name="Isaki S."/>
            <person name="Hosoyama A."/>
            <person name="Tsuchikane K."/>
            <person name="Katsumata H."/>
            <person name="Ando Y."/>
            <person name="Ohji S."/>
            <person name="Hamada M."/>
            <person name="Tamura T."/>
            <person name="Yamazoe A."/>
            <person name="Yamazaki S."/>
            <person name="Fujita N."/>
        </authorList>
    </citation>
    <scope>NUCLEOTIDE SEQUENCE [LARGE SCALE GENOMIC DNA]</scope>
    <source>
        <strain evidence="2 3">NBRC 100340</strain>
    </source>
</reference>
<name>K6VCX9_9MICO</name>
<gene>
    <name evidence="2" type="ORF">KILIM_002_00300</name>
</gene>
<protein>
    <submittedName>
        <fullName evidence="2">Putative phosphatase</fullName>
    </submittedName>
</protein>
<feature type="domain" description="Ppx/GppA phosphatase N-terminal" evidence="1">
    <location>
        <begin position="34"/>
        <end position="323"/>
    </location>
</feature>
<dbReference type="STRING" id="1184609.KILIM_002_00300"/>
<keyword evidence="3" id="KW-1185">Reference proteome</keyword>
<dbReference type="RefSeq" id="WP_006590606.1">
    <property type="nucleotide sequence ID" value="NZ_BAHD01000002.1"/>
</dbReference>
<dbReference type="GO" id="GO:0016462">
    <property type="term" value="F:pyrophosphatase activity"/>
    <property type="evidence" value="ECO:0007669"/>
    <property type="project" value="TreeGrafter"/>
</dbReference>
<accession>K6VCX9</accession>